<dbReference type="EMBL" id="BFAV01000141">
    <property type="protein sequence ID" value="GBF34501.1"/>
    <property type="molecule type" value="Genomic_DNA"/>
</dbReference>
<proteinExistence type="predicted"/>
<keyword evidence="3" id="KW-1185">Reference proteome</keyword>
<organism evidence="2 3">
    <name type="scientific">Desulfocucumis palustris</name>
    <dbReference type="NCBI Taxonomy" id="1898651"/>
    <lineage>
        <taxon>Bacteria</taxon>
        <taxon>Bacillati</taxon>
        <taxon>Bacillota</taxon>
        <taxon>Clostridia</taxon>
        <taxon>Eubacteriales</taxon>
        <taxon>Desulfocucumaceae</taxon>
        <taxon>Desulfocucumis</taxon>
    </lineage>
</organism>
<comment type="caution">
    <text evidence="2">The sequence shown here is derived from an EMBL/GenBank/DDBJ whole genome shotgun (WGS) entry which is preliminary data.</text>
</comment>
<reference evidence="3" key="1">
    <citation type="submission" date="2018-02" db="EMBL/GenBank/DDBJ databases">
        <title>Genome sequence of Desulfocucumis palustris strain NAW-5.</title>
        <authorList>
            <person name="Watanabe M."/>
            <person name="Kojima H."/>
            <person name="Fukui M."/>
        </authorList>
    </citation>
    <scope>NUCLEOTIDE SEQUENCE [LARGE SCALE GENOMIC DNA]</scope>
    <source>
        <strain evidence="3">NAW-5</strain>
    </source>
</reference>
<keyword evidence="1" id="KW-0472">Membrane</keyword>
<evidence type="ECO:0000256" key="1">
    <source>
        <dbReference type="SAM" id="Phobius"/>
    </source>
</evidence>
<protein>
    <submittedName>
        <fullName evidence="2">Uncharacterized protein</fullName>
    </submittedName>
</protein>
<feature type="transmembrane region" description="Helical" evidence="1">
    <location>
        <begin position="17"/>
        <end position="34"/>
    </location>
</feature>
<keyword evidence="1" id="KW-0812">Transmembrane</keyword>
<gene>
    <name evidence="2" type="ORF">DCCM_3619</name>
</gene>
<sequence length="39" mass="4560">MVNMKTMPAFGGQAREVFTPFCALLYLFWEIGYIKKTKK</sequence>
<evidence type="ECO:0000313" key="2">
    <source>
        <dbReference type="EMBL" id="GBF34501.1"/>
    </source>
</evidence>
<accession>A0A2L2XKP8</accession>
<keyword evidence="1" id="KW-1133">Transmembrane helix</keyword>
<name>A0A2L2XKP8_9FIRM</name>
<evidence type="ECO:0000313" key="3">
    <source>
        <dbReference type="Proteomes" id="UP000239549"/>
    </source>
</evidence>
<dbReference type="AlphaFoldDB" id="A0A2L2XKP8"/>
<dbReference type="Proteomes" id="UP000239549">
    <property type="component" value="Unassembled WGS sequence"/>
</dbReference>